<dbReference type="GO" id="GO:0015627">
    <property type="term" value="C:type II protein secretion system complex"/>
    <property type="evidence" value="ECO:0007669"/>
    <property type="project" value="InterPro"/>
</dbReference>
<keyword evidence="6" id="KW-0812">Transmembrane</keyword>
<keyword evidence="3" id="KW-1003">Cell membrane</keyword>
<dbReference type="Pfam" id="PF12019">
    <property type="entry name" value="GspH"/>
    <property type="match status" value="1"/>
</dbReference>
<protein>
    <recommendedName>
        <fullName evidence="2">Type II secretion system protein H</fullName>
    </recommendedName>
    <alternativeName>
        <fullName evidence="10">General secretion pathway protein H</fullName>
    </alternativeName>
</protein>
<keyword evidence="13" id="KW-1185">Reference proteome</keyword>
<evidence type="ECO:0000256" key="2">
    <source>
        <dbReference type="ARBA" id="ARBA00021549"/>
    </source>
</evidence>
<dbReference type="GO" id="GO:0005886">
    <property type="term" value="C:plasma membrane"/>
    <property type="evidence" value="ECO:0007669"/>
    <property type="project" value="UniProtKB-SubCell"/>
</dbReference>
<gene>
    <name evidence="12" type="ORF">C1O66_04740</name>
</gene>
<sequence length="180" mass="19005">MRKPSQRMQQTGFTVLEASISLLISALLASQAIPALGKLKQRQSLNGVAQTVMTDLQQARSEAVLNGSNVHLKFSSHASGTCYVLHSGPSSSCSCEESGQAVCTGEGQVVKSEWFPTRGEVAIRANVSGLSYSPRQGTTSSTGSIDIHHRNGDVIRHVVSITGRVRSCAPGQAHSGLQTC</sequence>
<comment type="subcellular location">
    <subcellularLocation>
        <location evidence="1">Cell inner membrane</location>
        <topology evidence="1">Single-pass membrane protein</topology>
    </subcellularLocation>
</comment>
<dbReference type="OrthoDB" id="8592199at2"/>
<organism evidence="12 13">
    <name type="scientific">Kinneretia aquatilis</name>
    <dbReference type="NCBI Taxonomy" id="2070761"/>
    <lineage>
        <taxon>Bacteria</taxon>
        <taxon>Pseudomonadati</taxon>
        <taxon>Pseudomonadota</taxon>
        <taxon>Betaproteobacteria</taxon>
        <taxon>Burkholderiales</taxon>
        <taxon>Sphaerotilaceae</taxon>
        <taxon>Roseateles</taxon>
    </lineage>
</organism>
<dbReference type="SUPFAM" id="SSF54523">
    <property type="entry name" value="Pili subunits"/>
    <property type="match status" value="1"/>
</dbReference>
<evidence type="ECO:0000256" key="8">
    <source>
        <dbReference type="ARBA" id="ARBA00023136"/>
    </source>
</evidence>
<comment type="caution">
    <text evidence="12">The sequence shown here is derived from an EMBL/GenBank/DDBJ whole genome shotgun (WGS) entry which is preliminary data.</text>
</comment>
<dbReference type="Gene3D" id="3.55.40.10">
    <property type="entry name" value="minor pseudopilin epsh domain"/>
    <property type="match status" value="1"/>
</dbReference>
<dbReference type="RefSeq" id="WP_102766836.1">
    <property type="nucleotide sequence ID" value="NZ_POSP01000003.1"/>
</dbReference>
<evidence type="ECO:0000256" key="6">
    <source>
        <dbReference type="ARBA" id="ARBA00022692"/>
    </source>
</evidence>
<evidence type="ECO:0000256" key="3">
    <source>
        <dbReference type="ARBA" id="ARBA00022475"/>
    </source>
</evidence>
<evidence type="ECO:0000256" key="7">
    <source>
        <dbReference type="ARBA" id="ARBA00022989"/>
    </source>
</evidence>
<keyword evidence="4" id="KW-0488">Methylation</keyword>
<keyword evidence="8" id="KW-0472">Membrane</keyword>
<accession>A0A2N8KTY4</accession>
<dbReference type="GO" id="GO:0015628">
    <property type="term" value="P:protein secretion by the type II secretion system"/>
    <property type="evidence" value="ECO:0007669"/>
    <property type="project" value="InterPro"/>
</dbReference>
<reference evidence="12 13" key="1">
    <citation type="submission" date="2018-01" db="EMBL/GenBank/DDBJ databases">
        <title>Draft genome sequence of Paucibacter aquatile CR182 isolated from freshwater of the Nakdong River.</title>
        <authorList>
            <person name="Choi A."/>
            <person name="Chung E.J."/>
        </authorList>
    </citation>
    <scope>NUCLEOTIDE SEQUENCE [LARGE SCALE GENOMIC DNA]</scope>
    <source>
        <strain evidence="12 13">CR182</strain>
    </source>
</reference>
<dbReference type="InterPro" id="IPR045584">
    <property type="entry name" value="Pilin-like"/>
</dbReference>
<name>A0A2N8KTY4_9BURK</name>
<dbReference type="InterPro" id="IPR022346">
    <property type="entry name" value="T2SS_GspH"/>
</dbReference>
<proteinExistence type="inferred from homology"/>
<feature type="domain" description="General secretion pathway GspH" evidence="11">
    <location>
        <begin position="49"/>
        <end position="163"/>
    </location>
</feature>
<evidence type="ECO:0000256" key="5">
    <source>
        <dbReference type="ARBA" id="ARBA00022519"/>
    </source>
</evidence>
<evidence type="ECO:0000313" key="13">
    <source>
        <dbReference type="Proteomes" id="UP000235916"/>
    </source>
</evidence>
<dbReference type="Proteomes" id="UP000235916">
    <property type="component" value="Unassembled WGS sequence"/>
</dbReference>
<keyword evidence="7" id="KW-1133">Transmembrane helix</keyword>
<evidence type="ECO:0000256" key="10">
    <source>
        <dbReference type="ARBA" id="ARBA00030775"/>
    </source>
</evidence>
<dbReference type="EMBL" id="POSP01000003">
    <property type="protein sequence ID" value="PND36913.1"/>
    <property type="molecule type" value="Genomic_DNA"/>
</dbReference>
<evidence type="ECO:0000256" key="1">
    <source>
        <dbReference type="ARBA" id="ARBA00004377"/>
    </source>
</evidence>
<dbReference type="AlphaFoldDB" id="A0A2N8KTY4"/>
<evidence type="ECO:0000256" key="9">
    <source>
        <dbReference type="ARBA" id="ARBA00025772"/>
    </source>
</evidence>
<comment type="similarity">
    <text evidence="9">Belongs to the GSP H family.</text>
</comment>
<evidence type="ECO:0000256" key="4">
    <source>
        <dbReference type="ARBA" id="ARBA00022481"/>
    </source>
</evidence>
<keyword evidence="5" id="KW-0997">Cell inner membrane</keyword>
<evidence type="ECO:0000313" key="12">
    <source>
        <dbReference type="EMBL" id="PND36913.1"/>
    </source>
</evidence>
<evidence type="ECO:0000259" key="11">
    <source>
        <dbReference type="Pfam" id="PF12019"/>
    </source>
</evidence>